<dbReference type="EMBL" id="JBANRG010000011">
    <property type="protein sequence ID" value="KAK7462149.1"/>
    <property type="molecule type" value="Genomic_DNA"/>
</dbReference>
<organism evidence="2 3">
    <name type="scientific">Marasmiellus scandens</name>
    <dbReference type="NCBI Taxonomy" id="2682957"/>
    <lineage>
        <taxon>Eukaryota</taxon>
        <taxon>Fungi</taxon>
        <taxon>Dikarya</taxon>
        <taxon>Basidiomycota</taxon>
        <taxon>Agaricomycotina</taxon>
        <taxon>Agaricomycetes</taxon>
        <taxon>Agaricomycetidae</taxon>
        <taxon>Agaricales</taxon>
        <taxon>Marasmiineae</taxon>
        <taxon>Omphalotaceae</taxon>
        <taxon>Marasmiellus</taxon>
    </lineage>
</organism>
<dbReference type="Proteomes" id="UP001498398">
    <property type="component" value="Unassembled WGS sequence"/>
</dbReference>
<protein>
    <submittedName>
        <fullName evidence="2">Uncharacterized protein</fullName>
    </submittedName>
</protein>
<name>A0ABR1JIB2_9AGAR</name>
<keyword evidence="1" id="KW-0472">Membrane</keyword>
<sequence length="53" mass="5806">MTSLPTGLDLSKEFDGLFFGTLVATALLGITVVQAWIYINNNNDGWLQRGFVS</sequence>
<evidence type="ECO:0000313" key="2">
    <source>
        <dbReference type="EMBL" id="KAK7462149.1"/>
    </source>
</evidence>
<keyword evidence="3" id="KW-1185">Reference proteome</keyword>
<proteinExistence type="predicted"/>
<accession>A0ABR1JIB2</accession>
<comment type="caution">
    <text evidence="2">The sequence shown here is derived from an EMBL/GenBank/DDBJ whole genome shotgun (WGS) entry which is preliminary data.</text>
</comment>
<keyword evidence="1" id="KW-1133">Transmembrane helix</keyword>
<keyword evidence="1" id="KW-0812">Transmembrane</keyword>
<reference evidence="2 3" key="1">
    <citation type="submission" date="2024-01" db="EMBL/GenBank/DDBJ databases">
        <title>A draft genome for the cacao thread blight pathogen Marasmiellus scandens.</title>
        <authorList>
            <person name="Baruah I.K."/>
            <person name="Leung J."/>
            <person name="Bukari Y."/>
            <person name="Amoako-Attah I."/>
            <person name="Meinhardt L.W."/>
            <person name="Bailey B.A."/>
            <person name="Cohen S.P."/>
        </authorList>
    </citation>
    <scope>NUCLEOTIDE SEQUENCE [LARGE SCALE GENOMIC DNA]</scope>
    <source>
        <strain evidence="2 3">GH-19</strain>
    </source>
</reference>
<evidence type="ECO:0000313" key="3">
    <source>
        <dbReference type="Proteomes" id="UP001498398"/>
    </source>
</evidence>
<feature type="transmembrane region" description="Helical" evidence="1">
    <location>
        <begin position="17"/>
        <end position="39"/>
    </location>
</feature>
<evidence type="ECO:0000256" key="1">
    <source>
        <dbReference type="SAM" id="Phobius"/>
    </source>
</evidence>
<gene>
    <name evidence="2" type="ORF">VKT23_007752</name>
</gene>